<accession>A0ABM3C8S2</accession>
<evidence type="ECO:0000313" key="3">
    <source>
        <dbReference type="Proteomes" id="UP001652741"/>
    </source>
</evidence>
<feature type="coiled-coil region" evidence="1">
    <location>
        <begin position="151"/>
        <end position="178"/>
    </location>
</feature>
<dbReference type="Proteomes" id="UP001652741">
    <property type="component" value="Chromosome ssa09"/>
</dbReference>
<feature type="region of interest" description="Disordered" evidence="2">
    <location>
        <begin position="1"/>
        <end position="32"/>
    </location>
</feature>
<keyword evidence="3" id="KW-1185">Reference proteome</keyword>
<sequence>MQRGVSEMEKEMTGEMEKGNKMRMEQEKERQREMDGLLRMRKEIETCNKVDHNRWKLDREVLEKVNKVRVEPGQERERLIKELLRQIRENEASIEVHHYQWKLERELFEKQRQSEVSDRKKMELKMAKLKVQNILNLAKLGEVTVESTKLLAENEREREMLKKQRESLMADKENIEVKMTKVTMEKILHFAKIGKLTVENTRLLAENERQREVLDKQRESAAADTQTLGDKISKVKMCLAKLWKVTVEDNKRLLAENERTEKERTRRGIRP</sequence>
<proteinExistence type="predicted"/>
<evidence type="ECO:0000313" key="4">
    <source>
        <dbReference type="RefSeq" id="XP_045542961.1"/>
    </source>
</evidence>
<keyword evidence="1" id="KW-0175">Coiled coil</keyword>
<gene>
    <name evidence="4" type="primary">LOC123724087</name>
</gene>
<dbReference type="RefSeq" id="XP_045542961.1">
    <property type="nucleotide sequence ID" value="XM_045687005.1"/>
</dbReference>
<protein>
    <submittedName>
        <fullName evidence="4">Cilia- and flagella-associated protein 45-like</fullName>
    </submittedName>
</protein>
<organism evidence="3 4">
    <name type="scientific">Salmo salar</name>
    <name type="common">Atlantic salmon</name>
    <dbReference type="NCBI Taxonomy" id="8030"/>
    <lineage>
        <taxon>Eukaryota</taxon>
        <taxon>Metazoa</taxon>
        <taxon>Chordata</taxon>
        <taxon>Craniata</taxon>
        <taxon>Vertebrata</taxon>
        <taxon>Euteleostomi</taxon>
        <taxon>Actinopterygii</taxon>
        <taxon>Neopterygii</taxon>
        <taxon>Teleostei</taxon>
        <taxon>Protacanthopterygii</taxon>
        <taxon>Salmoniformes</taxon>
        <taxon>Salmonidae</taxon>
        <taxon>Salmoninae</taxon>
        <taxon>Salmo</taxon>
    </lineage>
</organism>
<reference evidence="4" key="1">
    <citation type="submission" date="2025-08" db="UniProtKB">
        <authorList>
            <consortium name="RefSeq"/>
        </authorList>
    </citation>
    <scope>IDENTIFICATION</scope>
</reference>
<dbReference type="GeneID" id="123724087"/>
<name>A0ABM3C8S2_SALSA</name>
<evidence type="ECO:0000256" key="2">
    <source>
        <dbReference type="SAM" id="MobiDB-lite"/>
    </source>
</evidence>
<evidence type="ECO:0000256" key="1">
    <source>
        <dbReference type="SAM" id="Coils"/>
    </source>
</evidence>